<protein>
    <submittedName>
        <fullName evidence="3">Uncharacterized protein</fullName>
    </submittedName>
</protein>
<comment type="caution">
    <text evidence="3">The sequence shown here is derived from an EMBL/GenBank/DDBJ whole genome shotgun (WGS) entry which is preliminary data.</text>
</comment>
<evidence type="ECO:0000313" key="4">
    <source>
        <dbReference type="Proteomes" id="UP000249363"/>
    </source>
</evidence>
<feature type="compositionally biased region" description="Polar residues" evidence="2">
    <location>
        <begin position="932"/>
        <end position="943"/>
    </location>
</feature>
<keyword evidence="1" id="KW-0175">Coiled coil</keyword>
<evidence type="ECO:0000256" key="1">
    <source>
        <dbReference type="SAM" id="Coils"/>
    </source>
</evidence>
<evidence type="ECO:0000313" key="3">
    <source>
        <dbReference type="EMBL" id="RAO72853.1"/>
    </source>
</evidence>
<feature type="compositionally biased region" description="Polar residues" evidence="2">
    <location>
        <begin position="1030"/>
        <end position="1041"/>
    </location>
</feature>
<dbReference type="Proteomes" id="UP000249363">
    <property type="component" value="Unassembled WGS sequence"/>
</dbReference>
<dbReference type="GO" id="GO:0032982">
    <property type="term" value="C:myosin filament"/>
    <property type="evidence" value="ECO:0007669"/>
    <property type="project" value="TreeGrafter"/>
</dbReference>
<feature type="coiled-coil region" evidence="1">
    <location>
        <begin position="689"/>
        <end position="737"/>
    </location>
</feature>
<keyword evidence="4" id="KW-1185">Reference proteome</keyword>
<dbReference type="GO" id="GO:0051015">
    <property type="term" value="F:actin filament binding"/>
    <property type="evidence" value="ECO:0007669"/>
    <property type="project" value="TreeGrafter"/>
</dbReference>
<organism evidence="3 4">
    <name type="scientific">Talaromyces amestolkiae</name>
    <dbReference type="NCBI Taxonomy" id="1196081"/>
    <lineage>
        <taxon>Eukaryota</taxon>
        <taxon>Fungi</taxon>
        <taxon>Dikarya</taxon>
        <taxon>Ascomycota</taxon>
        <taxon>Pezizomycotina</taxon>
        <taxon>Eurotiomycetes</taxon>
        <taxon>Eurotiomycetidae</taxon>
        <taxon>Eurotiales</taxon>
        <taxon>Trichocomaceae</taxon>
        <taxon>Talaromyces</taxon>
        <taxon>Talaromyces sect. Talaromyces</taxon>
    </lineage>
</organism>
<evidence type="ECO:0000256" key="2">
    <source>
        <dbReference type="SAM" id="MobiDB-lite"/>
    </source>
</evidence>
<feature type="coiled-coil region" evidence="1">
    <location>
        <begin position="770"/>
        <end position="840"/>
    </location>
</feature>
<dbReference type="GO" id="GO:0016460">
    <property type="term" value="C:myosin II complex"/>
    <property type="evidence" value="ECO:0007669"/>
    <property type="project" value="TreeGrafter"/>
</dbReference>
<dbReference type="PANTHER" id="PTHR45615">
    <property type="entry name" value="MYOSIN HEAVY CHAIN, NON-MUSCLE"/>
    <property type="match status" value="1"/>
</dbReference>
<dbReference type="AlphaFoldDB" id="A0A364LAR2"/>
<feature type="region of interest" description="Disordered" evidence="2">
    <location>
        <begin position="893"/>
        <end position="943"/>
    </location>
</feature>
<dbReference type="OrthoDB" id="5332870at2759"/>
<feature type="region of interest" description="Disordered" evidence="2">
    <location>
        <begin position="964"/>
        <end position="1041"/>
    </location>
</feature>
<gene>
    <name evidence="3" type="ORF">BHQ10_008865</name>
</gene>
<feature type="compositionally biased region" description="Polar residues" evidence="2">
    <location>
        <begin position="971"/>
        <end position="990"/>
    </location>
</feature>
<dbReference type="GO" id="GO:0005737">
    <property type="term" value="C:cytoplasm"/>
    <property type="evidence" value="ECO:0007669"/>
    <property type="project" value="TreeGrafter"/>
</dbReference>
<dbReference type="GO" id="GO:0000146">
    <property type="term" value="F:microfilament motor activity"/>
    <property type="evidence" value="ECO:0007669"/>
    <property type="project" value="TreeGrafter"/>
</dbReference>
<feature type="compositionally biased region" description="Low complexity" evidence="2">
    <location>
        <begin position="920"/>
        <end position="931"/>
    </location>
</feature>
<proteinExistence type="predicted"/>
<reference evidence="3 4" key="1">
    <citation type="journal article" date="2017" name="Biotechnol. Biofuels">
        <title>Differential beta-glucosidase expression as a function of carbon source availability in Talaromyces amestolkiae: a genomic and proteomic approach.</title>
        <authorList>
            <person name="de Eugenio L.I."/>
            <person name="Mendez-Liter J.A."/>
            <person name="Nieto-Dominguez M."/>
            <person name="Alonso L."/>
            <person name="Gil-Munoz J."/>
            <person name="Barriuso J."/>
            <person name="Prieto A."/>
            <person name="Martinez M.J."/>
        </authorList>
    </citation>
    <scope>NUCLEOTIDE SEQUENCE [LARGE SCALE GENOMIC DNA]</scope>
    <source>
        <strain evidence="3 4">CIB</strain>
    </source>
</reference>
<sequence length="1062" mass="120359">METDDQTDIRVIIRMIERAVTAPYTPDLHALDLKVEQASDGTLRQWVNCKPCQVSLFAAVLLEQRPTANKLLARFGCIESVRDALLECSPAYLNLSLHHAIENGNEEDLNICVSMLSNPLPENIAVPAQVPVFLNKLLSDVAQNPCAAKLKPLCDVMQGLLSNADLIQLIPHNLMEAFQREGTKILKNLNDPLGTLLSLATFARIRKLWKPSNSTQEKPQWLGNICQIFGPKSSNKTLDLVVISAVMACSTSSNGYTLNERILLVRLAMEICHEIDEDLRKTWLSANSSKLAKLCEKLKQPDINAELQVTGLTLLITFSQWLALPPDVYDSMYQQLLTQTTYLVMNAIPELVRDILLERLLVHCESKYLGLCFVSLHRLQDATGFNGLKDLKIGQLLISTLRNSEQAGNFRRAFLKKLSESQVSMRILRDYAQEFSICSEFSRCEESNLCCTAISSQQDKLFLELLGCIHSSTNANGAESSEIFSCYHGLLQCFTNSLRENVPTFDHCSFLQLKEPERNDFFPQRRMKTVVMEKSDGSSYEWRSKIANLLVDNARTSHETIIQQMEAILQDFENRCSKVEEPLAAAVREREDLKQQLEASKYLNQQLEEQARQSAEMVNALRKQLDESVAQVRDYSFQIVHLTDQVDALQTELDITRTKARDGIEIVKSKARDRELDLMATVAERDDLLEEQQVEIEAVSKERAQLQEAVDANAERHQAVSRDYENLRQELARVQKNASQDCDTLRHEITKMQQVIEIRESTNAEKDNRIITLGETNKDLQNENQMLRDKLDQAHFNWEKSMSALDEARHKYKSGIADMETKCKNQMSEAKNRAQQMTEQHQLEISSLRHDAANTSAKTEKELRARNKRYNTWKRSEAQEYISRLMGVMGFSKDKDDSIKKQPAAGPSKAKESVRRSTRLSLQQAQSPSQAEMTTIQTQSSNLAIPMPSINSFINQDATIMTRRRSHRFSHGTSFVSDENTTYYSSTQQGPAEGLSGVRRQPLGSLDRNSPKKSPPSTNPKDAEHGELGQQMQNESQTHINITDLDLDLDFEDEDLLTSTMT</sequence>
<dbReference type="RefSeq" id="XP_040737367.1">
    <property type="nucleotide sequence ID" value="XM_040881717.1"/>
</dbReference>
<dbReference type="EMBL" id="MIKG01000021">
    <property type="protein sequence ID" value="RAO72853.1"/>
    <property type="molecule type" value="Genomic_DNA"/>
</dbReference>
<name>A0A364LAR2_TALAM</name>
<feature type="coiled-coil region" evidence="1">
    <location>
        <begin position="583"/>
        <end position="624"/>
    </location>
</feature>
<accession>A0A364LAR2</accession>
<dbReference type="PANTHER" id="PTHR45615:SF40">
    <property type="entry name" value="MYOSIN HEAVY CHAIN, NON-MUSCLE"/>
    <property type="match status" value="1"/>
</dbReference>
<dbReference type="GeneID" id="63798079"/>